<keyword evidence="2" id="KW-1185">Reference proteome</keyword>
<dbReference type="Proteomes" id="UP000834106">
    <property type="component" value="Chromosome 19"/>
</dbReference>
<reference evidence="1" key="1">
    <citation type="submission" date="2023-05" db="EMBL/GenBank/DDBJ databases">
        <authorList>
            <person name="Huff M."/>
        </authorList>
    </citation>
    <scope>NUCLEOTIDE SEQUENCE</scope>
</reference>
<sequence length="103" mass="11575">MQTIEKCGKDNDIAIAKLHAILEVVSDRVEMHTNMGFYQLLEESIESTLEGGELERRVNGEIYETKVALRLGRSLKQLKELAMASTSSLKNGETIQEFASKLF</sequence>
<gene>
    <name evidence="1" type="ORF">FPE_LOCUS29922</name>
</gene>
<organism evidence="1 2">
    <name type="scientific">Fraxinus pennsylvanica</name>
    <dbReference type="NCBI Taxonomy" id="56036"/>
    <lineage>
        <taxon>Eukaryota</taxon>
        <taxon>Viridiplantae</taxon>
        <taxon>Streptophyta</taxon>
        <taxon>Embryophyta</taxon>
        <taxon>Tracheophyta</taxon>
        <taxon>Spermatophyta</taxon>
        <taxon>Magnoliopsida</taxon>
        <taxon>eudicotyledons</taxon>
        <taxon>Gunneridae</taxon>
        <taxon>Pentapetalae</taxon>
        <taxon>asterids</taxon>
        <taxon>lamiids</taxon>
        <taxon>Lamiales</taxon>
        <taxon>Oleaceae</taxon>
        <taxon>Oleeae</taxon>
        <taxon>Fraxinus</taxon>
    </lineage>
</organism>
<dbReference type="InterPro" id="IPR027949">
    <property type="entry name" value="Chloroplast_duf"/>
</dbReference>
<evidence type="ECO:0000313" key="1">
    <source>
        <dbReference type="EMBL" id="CAI9782492.1"/>
    </source>
</evidence>
<protein>
    <submittedName>
        <fullName evidence="1">Uncharacterized protein</fullName>
    </submittedName>
</protein>
<dbReference type="EMBL" id="OU503054">
    <property type="protein sequence ID" value="CAI9782492.1"/>
    <property type="molecule type" value="Genomic_DNA"/>
</dbReference>
<dbReference type="PANTHER" id="PTHR33358">
    <property type="entry name" value="F-BOX PROTEIN WITH A DOMAIN PROTEIN"/>
    <property type="match status" value="1"/>
</dbReference>
<evidence type="ECO:0000313" key="2">
    <source>
        <dbReference type="Proteomes" id="UP000834106"/>
    </source>
</evidence>
<dbReference type="AlphaFoldDB" id="A0AAD2A6L4"/>
<proteinExistence type="predicted"/>
<dbReference type="PANTHER" id="PTHR33358:SF12">
    <property type="entry name" value="F-BOX PROTEIN WITH A DOMAIN PROTEIN"/>
    <property type="match status" value="1"/>
</dbReference>
<dbReference type="Pfam" id="PF14476">
    <property type="entry name" value="Chloroplast_duf"/>
    <property type="match status" value="1"/>
</dbReference>
<accession>A0AAD2A6L4</accession>
<name>A0AAD2A6L4_9LAMI</name>